<accession>A0A085B6X3</accession>
<dbReference type="OrthoDB" id="9802489at2"/>
<evidence type="ECO:0000313" key="2">
    <source>
        <dbReference type="EMBL" id="KFC18218.1"/>
    </source>
</evidence>
<dbReference type="EMBL" id="JPLY01000008">
    <property type="protein sequence ID" value="KFC18218.1"/>
    <property type="molecule type" value="Genomic_DNA"/>
</dbReference>
<dbReference type="InterPro" id="IPR047263">
    <property type="entry name" value="HNL-like_cupin"/>
</dbReference>
<dbReference type="RefSeq" id="WP_034979357.1">
    <property type="nucleotide sequence ID" value="NZ_FOFI01000007.1"/>
</dbReference>
<reference evidence="2 3" key="1">
    <citation type="submission" date="2014-07" db="EMBL/GenBank/DDBJ databases">
        <title>Epilithonimonas lactis LMG 22401 Genome.</title>
        <authorList>
            <person name="Pipes S.E."/>
            <person name="Stropko S.J."/>
        </authorList>
    </citation>
    <scope>NUCLEOTIDE SEQUENCE [LARGE SCALE GENOMIC DNA]</scope>
    <source>
        <strain evidence="2 3">LMG 24401</strain>
    </source>
</reference>
<dbReference type="PANTHER" id="PTHR43698">
    <property type="entry name" value="RIBD C-TERMINAL DOMAIN CONTAINING PROTEIN"/>
    <property type="match status" value="1"/>
</dbReference>
<dbReference type="SUPFAM" id="SSF51182">
    <property type="entry name" value="RmlC-like cupins"/>
    <property type="match status" value="1"/>
</dbReference>
<dbReference type="AlphaFoldDB" id="A0A085B6X3"/>
<evidence type="ECO:0000313" key="3">
    <source>
        <dbReference type="Proteomes" id="UP000028623"/>
    </source>
</evidence>
<feature type="domain" description="Cupin type-2" evidence="1">
    <location>
        <begin position="72"/>
        <end position="128"/>
    </location>
</feature>
<dbReference type="Gene3D" id="2.60.120.10">
    <property type="entry name" value="Jelly Rolls"/>
    <property type="match status" value="1"/>
</dbReference>
<evidence type="ECO:0000259" key="1">
    <source>
        <dbReference type="Pfam" id="PF07883"/>
    </source>
</evidence>
<keyword evidence="3" id="KW-1185">Reference proteome</keyword>
<organism evidence="2 3">
    <name type="scientific">Epilithonimonas lactis</name>
    <dbReference type="NCBI Taxonomy" id="421072"/>
    <lineage>
        <taxon>Bacteria</taxon>
        <taxon>Pseudomonadati</taxon>
        <taxon>Bacteroidota</taxon>
        <taxon>Flavobacteriia</taxon>
        <taxon>Flavobacteriales</taxon>
        <taxon>Weeksellaceae</taxon>
        <taxon>Chryseobacterium group</taxon>
        <taxon>Epilithonimonas</taxon>
    </lineage>
</organism>
<dbReference type="InterPro" id="IPR011051">
    <property type="entry name" value="RmlC_Cupin_sf"/>
</dbReference>
<dbReference type="InterPro" id="IPR013096">
    <property type="entry name" value="Cupin_2"/>
</dbReference>
<comment type="caution">
    <text evidence="2">The sequence shown here is derived from an EMBL/GenBank/DDBJ whole genome shotgun (WGS) entry which is preliminary data.</text>
</comment>
<dbReference type="eggNOG" id="COG1917">
    <property type="taxonomic scope" value="Bacteria"/>
</dbReference>
<dbReference type="STRING" id="421072.SAMN04488097_3828"/>
<dbReference type="CDD" id="cd02233">
    <property type="entry name" value="cupin_HNL-like"/>
    <property type="match status" value="1"/>
</dbReference>
<proteinExistence type="predicted"/>
<dbReference type="InterPro" id="IPR014710">
    <property type="entry name" value="RmlC-like_jellyroll"/>
</dbReference>
<sequence length="160" mass="18098">MKKASFLTSLSFVILIFSNSQLKSQTQKTMQTESKILFEKGEKVKNENFTGTAYLKMLVTNNPENPITVGNVTFEPGARNRWHKHLGGQILLVTDGVGYYQERGQPKKILRKGDVIKCPPNVEHWHGASIDSHFSHLAIGNSDKEAVIWLQPVTEEEYLK</sequence>
<gene>
    <name evidence="2" type="ORF">IO89_19025</name>
</gene>
<dbReference type="Proteomes" id="UP000028623">
    <property type="component" value="Unassembled WGS sequence"/>
</dbReference>
<dbReference type="Pfam" id="PF07883">
    <property type="entry name" value="Cupin_2"/>
    <property type="match status" value="1"/>
</dbReference>
<dbReference type="PANTHER" id="PTHR43698:SF1">
    <property type="entry name" value="BLL4564 PROTEIN"/>
    <property type="match status" value="1"/>
</dbReference>
<name>A0A085B6X3_9FLAO</name>
<protein>
    <submittedName>
        <fullName evidence="2">Cupin</fullName>
    </submittedName>
</protein>